<evidence type="ECO:0000313" key="2">
    <source>
        <dbReference type="EMBL" id="PWN55556.1"/>
    </source>
</evidence>
<reference evidence="2 3" key="1">
    <citation type="submission" date="2018-05" db="EMBL/GenBank/DDBJ databases">
        <title>Abyssibacter profundi OUC007T gen. nov., sp. nov, a marine bacterium isolated from seawater of the Mariana Trench.</title>
        <authorList>
            <person name="Zhou S."/>
        </authorList>
    </citation>
    <scope>NUCLEOTIDE SEQUENCE [LARGE SCALE GENOMIC DNA]</scope>
    <source>
        <strain evidence="2 3">OUC007</strain>
    </source>
</reference>
<dbReference type="Proteomes" id="UP000251800">
    <property type="component" value="Unassembled WGS sequence"/>
</dbReference>
<proteinExistence type="predicted"/>
<feature type="transmembrane region" description="Helical" evidence="1">
    <location>
        <begin position="46"/>
        <end position="66"/>
    </location>
</feature>
<evidence type="ECO:0008006" key="4">
    <source>
        <dbReference type="Google" id="ProtNLM"/>
    </source>
</evidence>
<dbReference type="EMBL" id="QEQK01000010">
    <property type="protein sequence ID" value="PWN55556.1"/>
    <property type="molecule type" value="Genomic_DNA"/>
</dbReference>
<accession>A0A363UJF5</accession>
<evidence type="ECO:0000313" key="3">
    <source>
        <dbReference type="Proteomes" id="UP000251800"/>
    </source>
</evidence>
<dbReference type="AlphaFoldDB" id="A0A363UJF5"/>
<keyword evidence="1" id="KW-0812">Transmembrane</keyword>
<keyword evidence="3" id="KW-1185">Reference proteome</keyword>
<evidence type="ECO:0000256" key="1">
    <source>
        <dbReference type="SAM" id="Phobius"/>
    </source>
</evidence>
<dbReference type="OrthoDB" id="7859631at2"/>
<dbReference type="RefSeq" id="WP_109720795.1">
    <property type="nucleotide sequence ID" value="NZ_QEQK01000010.1"/>
</dbReference>
<feature type="transmembrane region" description="Helical" evidence="1">
    <location>
        <begin position="73"/>
        <end position="91"/>
    </location>
</feature>
<sequence>MSALWRRFIASNQSFMRLPLWVRVWILGGLGLVNAAALLLTHWPTGYWASWALAAIIAINLPMVLIQQGYSRALAIPHLLVWIPLCAYAALRLTATEASDGERVYAALLLAVNGTSVAFDLFDSWRWLRGDRAVA</sequence>
<feature type="transmembrane region" description="Helical" evidence="1">
    <location>
        <begin position="20"/>
        <end position="40"/>
    </location>
</feature>
<protein>
    <recommendedName>
        <fullName evidence="4">DUF2069 domain-containing protein</fullName>
    </recommendedName>
</protein>
<keyword evidence="1" id="KW-1133">Transmembrane helix</keyword>
<gene>
    <name evidence="2" type="ORF">DEH80_12260</name>
</gene>
<comment type="caution">
    <text evidence="2">The sequence shown here is derived from an EMBL/GenBank/DDBJ whole genome shotgun (WGS) entry which is preliminary data.</text>
</comment>
<feature type="transmembrane region" description="Helical" evidence="1">
    <location>
        <begin position="103"/>
        <end position="122"/>
    </location>
</feature>
<organism evidence="2 3">
    <name type="scientific">Abyssibacter profundi</name>
    <dbReference type="NCBI Taxonomy" id="2182787"/>
    <lineage>
        <taxon>Bacteria</taxon>
        <taxon>Pseudomonadati</taxon>
        <taxon>Pseudomonadota</taxon>
        <taxon>Gammaproteobacteria</taxon>
        <taxon>Chromatiales</taxon>
        <taxon>Oceanococcaceae</taxon>
        <taxon>Abyssibacter</taxon>
    </lineage>
</organism>
<name>A0A363UJF5_9GAMM</name>
<keyword evidence="1" id="KW-0472">Membrane</keyword>